<keyword evidence="7" id="KW-0146">Chitin degradation</keyword>
<feature type="disulfide bond" evidence="12">
    <location>
        <begin position="444"/>
        <end position="459"/>
    </location>
</feature>
<evidence type="ECO:0000256" key="3">
    <source>
        <dbReference type="ARBA" id="ARBA00012729"/>
    </source>
</evidence>
<dbReference type="PANTHER" id="PTHR22595:SF79">
    <property type="entry name" value="CHITINASE 12"/>
    <property type="match status" value="1"/>
</dbReference>
<organism evidence="15 16">
    <name type="scientific">Zingiber officinale</name>
    <name type="common">Ginger</name>
    <name type="synonym">Amomum zingiber</name>
    <dbReference type="NCBI Taxonomy" id="94328"/>
    <lineage>
        <taxon>Eukaryota</taxon>
        <taxon>Viridiplantae</taxon>
        <taxon>Streptophyta</taxon>
        <taxon>Embryophyta</taxon>
        <taxon>Tracheophyta</taxon>
        <taxon>Spermatophyta</taxon>
        <taxon>Magnoliopsida</taxon>
        <taxon>Liliopsida</taxon>
        <taxon>Zingiberales</taxon>
        <taxon>Zingiberaceae</taxon>
        <taxon>Zingiber</taxon>
    </lineage>
</organism>
<keyword evidence="5" id="KW-0732">Signal</keyword>
<feature type="disulfide bond" evidence="12">
    <location>
        <begin position="402"/>
        <end position="417"/>
    </location>
</feature>
<dbReference type="SUPFAM" id="SSF53955">
    <property type="entry name" value="Lysozyme-like"/>
    <property type="match status" value="2"/>
</dbReference>
<keyword evidence="8 12" id="KW-1015">Disulfide bond</keyword>
<dbReference type="Proteomes" id="UP000734854">
    <property type="component" value="Unassembled WGS sequence"/>
</dbReference>
<keyword evidence="9" id="KW-0119">Carbohydrate metabolism</keyword>
<feature type="domain" description="Chitin-binding type-1" evidence="14">
    <location>
        <begin position="399"/>
        <end position="440"/>
    </location>
</feature>
<dbReference type="GO" id="GO:0008061">
    <property type="term" value="F:chitin binding"/>
    <property type="evidence" value="ECO:0007669"/>
    <property type="project" value="UniProtKB-UniRule"/>
</dbReference>
<feature type="disulfide bond" evidence="12">
    <location>
        <begin position="434"/>
        <end position="438"/>
    </location>
</feature>
<dbReference type="SUPFAM" id="SSF57016">
    <property type="entry name" value="Plant lectins/antimicrobial peptides"/>
    <property type="match status" value="4"/>
</dbReference>
<keyword evidence="16" id="KW-1185">Reference proteome</keyword>
<sequence>MLLPSHEIAGLIWKVQLDPMSLCIMFCLTKLLWILGRFNLRCSVSLISCGFVVSFVVFLFSFAASPPIIPHSQLGYSGNMKIQICFLAVFFTAVATSSHAQECGSQAGGALCSGGLCCSQYGYCGSSSAYCGTGCQSQCGSGAQCGSQAGGTLCSGGLCCSQYGYCGSTSAYCGTGCQSQCSGSTPSPSPPSGGGVSSIITSSVFEQMLLHRNDAACPGKGFYTYNAFLTAANSFVGFGTTGNITAQKRELAAFFAQTSHETTGECPARSVLNNYNYGPAGQAIGSDLLNNPDLVASDPTVSFKTAIWYWMTAQSPKPSCHDVIVGGWTPSSADIAAGRLPGYGVITNIINGGIECGKGTNAQVADRIGFYKSWVTQEMKIQIYFLAVFFTAVATSSHAQQCGSQAGGALCSGGLCCSQYGYCGSSSAYCGTGCQSQCGSGAQCGSQAGGALCSGSLCCSQYGYCGSTSAYCGAGCQSQCSGSTPSPSPPSGGGVSSIITSSVFEQMLLHRNDAACPGKGFYTYNAFIAAANSFAGFGTTGNITAQKRELAAFFAQTSHETTGDNYNYGPAGRAIGSDLLNNPDLVASDPTVSFKTAIWFWMTAQSPKPSCHDVIVGRWTPSSADRAAGRLPGYGVITNIINGGIECGKGTNAQVADRIGFYKSDVKLPSGVNLDQASAYGGGRQMQLVKVDDCRGGELIRRSDAWGVAQSRRTINSDDRWRGLPDYERLMISWDVAGSCGRASRQSNR</sequence>
<comment type="caution">
    <text evidence="15">The sequence shown here is derived from an EMBL/GenBank/DDBJ whole genome shotgun (WGS) entry which is preliminary data.</text>
</comment>
<feature type="disulfide bond" evidence="12">
    <location>
        <begin position="177"/>
        <end position="181"/>
    </location>
</feature>
<dbReference type="SMART" id="SM00270">
    <property type="entry name" value="ChtBD1"/>
    <property type="match status" value="4"/>
</dbReference>
<comment type="similarity">
    <text evidence="2">Belongs to the glycosyl hydrolase 19 family. Chitinase class I subfamily.</text>
</comment>
<keyword evidence="10" id="KW-0378">Hydrolase</keyword>
<evidence type="ECO:0000256" key="13">
    <source>
        <dbReference type="SAM" id="Phobius"/>
    </source>
</evidence>
<feature type="disulfide bond" evidence="12">
    <location>
        <begin position="117"/>
        <end position="131"/>
    </location>
</feature>
<reference evidence="15 16" key="1">
    <citation type="submission" date="2020-08" db="EMBL/GenBank/DDBJ databases">
        <title>Plant Genome Project.</title>
        <authorList>
            <person name="Zhang R.-G."/>
        </authorList>
    </citation>
    <scope>NUCLEOTIDE SEQUENCE [LARGE SCALE GENOMIC DNA]</scope>
    <source>
        <tissue evidence="15">Rhizome</tissue>
    </source>
</reference>
<name>A0A8J5H173_ZINOF</name>
<dbReference type="EMBL" id="JACMSC010000006">
    <property type="protein sequence ID" value="KAG6517858.1"/>
    <property type="molecule type" value="Genomic_DNA"/>
</dbReference>
<dbReference type="GO" id="GO:0006032">
    <property type="term" value="P:chitin catabolic process"/>
    <property type="evidence" value="ECO:0007669"/>
    <property type="project" value="UniProtKB-KW"/>
</dbReference>
<keyword evidence="13" id="KW-0472">Membrane</keyword>
<accession>A0A8J5H173</accession>
<dbReference type="Pfam" id="PF00182">
    <property type="entry name" value="Glyco_hydro_19"/>
    <property type="match status" value="4"/>
</dbReference>
<dbReference type="PROSITE" id="PS00026">
    <property type="entry name" value="CHIT_BIND_I_1"/>
    <property type="match status" value="4"/>
</dbReference>
<feature type="disulfide bond" evidence="12">
    <location>
        <begin position="458"/>
        <end position="472"/>
    </location>
</feature>
<dbReference type="GO" id="GO:0016998">
    <property type="term" value="P:cell wall macromolecule catabolic process"/>
    <property type="evidence" value="ECO:0007669"/>
    <property type="project" value="InterPro"/>
</dbReference>
<evidence type="ECO:0000313" key="16">
    <source>
        <dbReference type="Proteomes" id="UP000734854"/>
    </source>
</evidence>
<dbReference type="InterPro" id="IPR000726">
    <property type="entry name" value="Glyco_hydro_19_cat"/>
</dbReference>
<keyword evidence="6" id="KW-0611">Plant defense</keyword>
<dbReference type="Gene3D" id="1.10.530.10">
    <property type="match status" value="2"/>
</dbReference>
<evidence type="ECO:0000256" key="8">
    <source>
        <dbReference type="ARBA" id="ARBA00023157"/>
    </source>
</evidence>
<dbReference type="Gene3D" id="3.30.60.10">
    <property type="entry name" value="Endochitinase-like"/>
    <property type="match status" value="4"/>
</dbReference>
<keyword evidence="11" id="KW-0624">Polysaccharide degradation</keyword>
<dbReference type="GO" id="GO:0050832">
    <property type="term" value="P:defense response to fungus"/>
    <property type="evidence" value="ECO:0007669"/>
    <property type="project" value="TreeGrafter"/>
</dbReference>
<feature type="disulfide bond" evidence="12">
    <location>
        <begin position="103"/>
        <end position="118"/>
    </location>
</feature>
<feature type="disulfide bond" evidence="12">
    <location>
        <begin position="112"/>
        <end position="124"/>
    </location>
</feature>
<feature type="transmembrane region" description="Helical" evidence="13">
    <location>
        <begin position="43"/>
        <end position="64"/>
    </location>
</feature>
<comment type="catalytic activity">
    <reaction evidence="1">
        <text>Random endo-hydrolysis of N-acetyl-beta-D-glucosaminide (1-&gt;4)-beta-linkages in chitin and chitodextrins.</text>
        <dbReference type="EC" id="3.2.1.14"/>
    </reaction>
</comment>
<dbReference type="PROSITE" id="PS00774">
    <property type="entry name" value="CHITINASE_19_2"/>
    <property type="match status" value="2"/>
</dbReference>
<dbReference type="CDD" id="cd06921">
    <property type="entry name" value="ChtBD1_GH19_hevein"/>
    <property type="match status" value="1"/>
</dbReference>
<feature type="disulfide bond" evidence="12">
    <location>
        <begin position="154"/>
        <end position="166"/>
    </location>
</feature>
<dbReference type="PROSITE" id="PS50941">
    <property type="entry name" value="CHIT_BIND_I_2"/>
    <property type="match status" value="4"/>
</dbReference>
<feature type="disulfide bond" evidence="12">
    <location>
        <begin position="145"/>
        <end position="160"/>
    </location>
</feature>
<keyword evidence="13" id="KW-1133">Transmembrane helix</keyword>
<dbReference type="FunFam" id="1.10.530.10:FF:000005">
    <property type="entry name" value="Basic endochitinase"/>
    <property type="match status" value="2"/>
</dbReference>
<dbReference type="PANTHER" id="PTHR22595">
    <property type="entry name" value="CHITINASE-RELATED"/>
    <property type="match status" value="1"/>
</dbReference>
<dbReference type="InterPro" id="IPR023346">
    <property type="entry name" value="Lysozyme-like_dom_sf"/>
</dbReference>
<evidence type="ECO:0000256" key="11">
    <source>
        <dbReference type="ARBA" id="ARBA00023326"/>
    </source>
</evidence>
<dbReference type="Pfam" id="PF00187">
    <property type="entry name" value="Chitin_bind_1"/>
    <property type="match status" value="4"/>
</dbReference>
<evidence type="ECO:0000259" key="14">
    <source>
        <dbReference type="PROSITE" id="PS50941"/>
    </source>
</evidence>
<dbReference type="AlphaFoldDB" id="A0A8J5H173"/>
<dbReference type="InterPro" id="IPR036861">
    <property type="entry name" value="Endochitinase-like_sf"/>
</dbReference>
<dbReference type="CDD" id="cd00325">
    <property type="entry name" value="chitinase_GH19"/>
    <property type="match status" value="2"/>
</dbReference>
<evidence type="ECO:0000313" key="15">
    <source>
        <dbReference type="EMBL" id="KAG6517858.1"/>
    </source>
</evidence>
<dbReference type="PROSITE" id="PS00773">
    <property type="entry name" value="CHITINASE_19_1"/>
    <property type="match status" value="2"/>
</dbReference>
<feature type="disulfide bond" evidence="12">
    <location>
        <begin position="411"/>
        <end position="423"/>
    </location>
</feature>
<evidence type="ECO:0000256" key="1">
    <source>
        <dbReference type="ARBA" id="ARBA00000822"/>
    </source>
</evidence>
<dbReference type="CDD" id="cd00035">
    <property type="entry name" value="ChtBD1"/>
    <property type="match status" value="3"/>
</dbReference>
<dbReference type="InterPro" id="IPR018371">
    <property type="entry name" value="Chitin-binding_1_CS"/>
</dbReference>
<dbReference type="EC" id="3.2.1.14" evidence="3"/>
<keyword evidence="4 12" id="KW-0147">Chitin-binding</keyword>
<feature type="disulfide bond" evidence="12">
    <location>
        <begin position="416"/>
        <end position="430"/>
    </location>
</feature>
<keyword evidence="10" id="KW-0326">Glycosidase</keyword>
<dbReference type="InterPro" id="IPR001002">
    <property type="entry name" value="Chitin-bd_1"/>
</dbReference>
<evidence type="ECO:0000256" key="5">
    <source>
        <dbReference type="ARBA" id="ARBA00022729"/>
    </source>
</evidence>
<protein>
    <recommendedName>
        <fullName evidence="3">chitinase</fullName>
        <ecNumber evidence="3">3.2.1.14</ecNumber>
    </recommendedName>
</protein>
<dbReference type="GO" id="GO:0000272">
    <property type="term" value="P:polysaccharide catabolic process"/>
    <property type="evidence" value="ECO:0007669"/>
    <property type="project" value="UniProtKB-KW"/>
</dbReference>
<feature type="disulfide bond" evidence="12">
    <location>
        <begin position="453"/>
        <end position="465"/>
    </location>
</feature>
<feature type="disulfide bond" evidence="12">
    <location>
        <begin position="476"/>
        <end position="480"/>
    </location>
</feature>
<feature type="domain" description="Chitin-binding type-1" evidence="14">
    <location>
        <begin position="142"/>
        <end position="183"/>
    </location>
</feature>
<evidence type="ECO:0000256" key="2">
    <source>
        <dbReference type="ARBA" id="ARBA00009373"/>
    </source>
</evidence>
<feature type="transmembrane region" description="Helical" evidence="13">
    <location>
        <begin position="19"/>
        <end position="36"/>
    </location>
</feature>
<gene>
    <name evidence="15" type="ORF">ZIOFF_021257</name>
</gene>
<evidence type="ECO:0000256" key="10">
    <source>
        <dbReference type="ARBA" id="ARBA00023295"/>
    </source>
</evidence>
<dbReference type="PRINTS" id="PR00451">
    <property type="entry name" value="CHITINBINDNG"/>
</dbReference>
<evidence type="ECO:0000256" key="6">
    <source>
        <dbReference type="ARBA" id="ARBA00022821"/>
    </source>
</evidence>
<feature type="disulfide bond" evidence="12">
    <location>
        <begin position="135"/>
        <end position="139"/>
    </location>
</feature>
<feature type="domain" description="Chitin-binding type-1" evidence="14">
    <location>
        <begin position="441"/>
        <end position="482"/>
    </location>
</feature>
<proteinExistence type="inferred from homology"/>
<evidence type="ECO:0000256" key="4">
    <source>
        <dbReference type="ARBA" id="ARBA00022669"/>
    </source>
</evidence>
<keyword evidence="13" id="KW-0812">Transmembrane</keyword>
<feature type="domain" description="Chitin-binding type-1" evidence="14">
    <location>
        <begin position="100"/>
        <end position="141"/>
    </location>
</feature>
<evidence type="ECO:0000256" key="7">
    <source>
        <dbReference type="ARBA" id="ARBA00023024"/>
    </source>
</evidence>
<evidence type="ECO:0000256" key="12">
    <source>
        <dbReference type="PROSITE-ProRule" id="PRU00261"/>
    </source>
</evidence>
<feature type="disulfide bond" evidence="12">
    <location>
        <begin position="159"/>
        <end position="173"/>
    </location>
</feature>
<evidence type="ECO:0000256" key="9">
    <source>
        <dbReference type="ARBA" id="ARBA00023277"/>
    </source>
</evidence>
<dbReference type="GO" id="GO:0008843">
    <property type="term" value="F:endochitinase activity"/>
    <property type="evidence" value="ECO:0007669"/>
    <property type="project" value="UniProtKB-EC"/>
</dbReference>